<sequence>MTNNKTAFSKPSLLLRNGAAASDRALATRSAMAASLRASSSLRSRLLSFSSGCSLCPWRLLLSSPVHSDAPHQTETLAFDEIQLSPEKPATATAFVLHGLLGSGRNWRSFSRALVSELRNRSPSDEWRMVLVDLRNHGRSAGIKGLGPPHNISTAAKDLADLVKARGWPWPDVVVGHSMGGKVALDFAESCSRGVYGDSANLPKQLWVLDSVPGQVETENSDGEVEQVLQTLASLPSSLPSRKYYLVPSLAELLRATRWVVDHMLSLGFSKSLSEWIGSNLKKDNDHVTWAFNLQAAIDMFSSYRERDYWSVLEHPPKDLEIAIVQAEHSDRWVPDDVQRLKALAGRESKPDVGKVSLHVLPNSGHWVHVDNPKGLLEIMVPNFLSAVQN</sequence>
<comment type="similarity">
    <text evidence="1">Belongs to the peptidase S33 family.</text>
</comment>
<accession>A0A3L6FLA9</accession>
<comment type="caution">
    <text evidence="4">The sequence shown here is derived from an EMBL/GenBank/DDBJ whole genome shotgun (WGS) entry which is preliminary data.</text>
</comment>
<keyword evidence="2" id="KW-0378">Hydrolase</keyword>
<dbReference type="SUPFAM" id="SSF53474">
    <property type="entry name" value="alpha/beta-Hydrolases"/>
    <property type="match status" value="1"/>
</dbReference>
<dbReference type="GO" id="GO:0016787">
    <property type="term" value="F:hydrolase activity"/>
    <property type="evidence" value="ECO:0007669"/>
    <property type="project" value="UniProtKB-KW"/>
</dbReference>
<dbReference type="PANTHER" id="PTHR43248">
    <property type="entry name" value="2-SUCCINYL-6-HYDROXY-2,4-CYCLOHEXADIENE-1-CARBOXYLATE SYNTHASE"/>
    <property type="match status" value="1"/>
</dbReference>
<reference evidence="4" key="1">
    <citation type="journal article" date="2018" name="Nat. Genet.">
        <title>Extensive intraspecific gene order and gene structural variations between Mo17 and other maize genomes.</title>
        <authorList>
            <person name="Sun S."/>
            <person name="Zhou Y."/>
            <person name="Chen J."/>
            <person name="Shi J."/>
            <person name="Zhao H."/>
            <person name="Zhao H."/>
            <person name="Song W."/>
            <person name="Zhang M."/>
            <person name="Cui Y."/>
            <person name="Dong X."/>
            <person name="Liu H."/>
            <person name="Ma X."/>
            <person name="Jiao Y."/>
            <person name="Wang B."/>
            <person name="Wei X."/>
            <person name="Stein J.C."/>
            <person name="Glaubitz J.C."/>
            <person name="Lu F."/>
            <person name="Yu G."/>
            <person name="Liang C."/>
            <person name="Fengler K."/>
            <person name="Li B."/>
            <person name="Rafalski A."/>
            <person name="Schnable P.S."/>
            <person name="Ware D.H."/>
            <person name="Buckler E.S."/>
            <person name="Lai J."/>
        </authorList>
    </citation>
    <scope>NUCLEOTIDE SEQUENCE [LARGE SCALE GENOMIC DNA]</scope>
    <source>
        <tissue evidence="4">Seedling</tissue>
    </source>
</reference>
<protein>
    <submittedName>
        <fullName evidence="4">Protein ABHD11</fullName>
    </submittedName>
</protein>
<dbReference type="InterPro" id="IPR029058">
    <property type="entry name" value="AB_hydrolase_fold"/>
</dbReference>
<evidence type="ECO:0000259" key="3">
    <source>
        <dbReference type="Pfam" id="PF12697"/>
    </source>
</evidence>
<evidence type="ECO:0000313" key="4">
    <source>
        <dbReference type="EMBL" id="PWZ33753.1"/>
    </source>
</evidence>
<dbReference type="PANTHER" id="PTHR43248:SF3">
    <property type="entry name" value="AB HYDROLASE-1 DOMAIN-CONTAINING PROTEIN"/>
    <property type="match status" value="1"/>
</dbReference>
<evidence type="ECO:0000256" key="2">
    <source>
        <dbReference type="ARBA" id="ARBA00022801"/>
    </source>
</evidence>
<dbReference type="InterPro" id="IPR051601">
    <property type="entry name" value="Serine_prot/Carboxylest_S33"/>
</dbReference>
<dbReference type="InterPro" id="IPR000073">
    <property type="entry name" value="AB_hydrolase_1"/>
</dbReference>
<dbReference type="Gene3D" id="3.40.50.1820">
    <property type="entry name" value="alpha/beta hydrolase"/>
    <property type="match status" value="1"/>
</dbReference>
<evidence type="ECO:0000256" key="1">
    <source>
        <dbReference type="ARBA" id="ARBA00010088"/>
    </source>
</evidence>
<proteinExistence type="inferred from homology"/>
<name>A0A3L6FLA9_MAIZE</name>
<dbReference type="Pfam" id="PF12697">
    <property type="entry name" value="Abhydrolase_6"/>
    <property type="match status" value="1"/>
</dbReference>
<dbReference type="AlphaFoldDB" id="A0A3L6FLA9"/>
<dbReference type="EMBL" id="NCVQ01000004">
    <property type="protein sequence ID" value="PWZ33753.1"/>
    <property type="molecule type" value="Genomic_DNA"/>
</dbReference>
<dbReference type="ExpressionAtlas" id="A0A3L6FLA9">
    <property type="expression patterns" value="baseline and differential"/>
</dbReference>
<feature type="domain" description="AB hydrolase-1" evidence="3">
    <location>
        <begin position="96"/>
        <end position="377"/>
    </location>
</feature>
<gene>
    <name evidence="4" type="primary">ABHD11</name>
    <name evidence="4" type="ORF">Zm00014a_039106</name>
</gene>
<dbReference type="Proteomes" id="UP000251960">
    <property type="component" value="Chromosome 3"/>
</dbReference>
<organism evidence="4">
    <name type="scientific">Zea mays</name>
    <name type="common">Maize</name>
    <dbReference type="NCBI Taxonomy" id="4577"/>
    <lineage>
        <taxon>Eukaryota</taxon>
        <taxon>Viridiplantae</taxon>
        <taxon>Streptophyta</taxon>
        <taxon>Embryophyta</taxon>
        <taxon>Tracheophyta</taxon>
        <taxon>Spermatophyta</taxon>
        <taxon>Magnoliopsida</taxon>
        <taxon>Liliopsida</taxon>
        <taxon>Poales</taxon>
        <taxon>Poaceae</taxon>
        <taxon>PACMAD clade</taxon>
        <taxon>Panicoideae</taxon>
        <taxon>Andropogonodae</taxon>
        <taxon>Andropogoneae</taxon>
        <taxon>Tripsacinae</taxon>
        <taxon>Zea</taxon>
    </lineage>
</organism>